<evidence type="ECO:0000313" key="5">
    <source>
        <dbReference type="Proteomes" id="UP001153076"/>
    </source>
</evidence>
<feature type="region of interest" description="Disordered" evidence="3">
    <location>
        <begin position="202"/>
        <end position="233"/>
    </location>
</feature>
<protein>
    <submittedName>
        <fullName evidence="4">Uncharacterized protein</fullName>
    </submittedName>
</protein>
<dbReference type="InterPro" id="IPR044683">
    <property type="entry name" value="LAZY"/>
</dbReference>
<comment type="caution">
    <text evidence="4">The sequence shown here is derived from an EMBL/GenBank/DDBJ whole genome shotgun (WGS) entry which is preliminary data.</text>
</comment>
<dbReference type="AlphaFoldDB" id="A0A9Q1JTT7"/>
<feature type="compositionally biased region" description="Basic and acidic residues" evidence="3">
    <location>
        <begin position="220"/>
        <end position="233"/>
    </location>
</feature>
<reference evidence="4" key="1">
    <citation type="submission" date="2022-04" db="EMBL/GenBank/DDBJ databases">
        <title>Carnegiea gigantea Genome sequencing and assembly v2.</title>
        <authorList>
            <person name="Copetti D."/>
            <person name="Sanderson M.J."/>
            <person name="Burquez A."/>
            <person name="Wojciechowski M.F."/>
        </authorList>
    </citation>
    <scope>NUCLEOTIDE SEQUENCE</scope>
    <source>
        <strain evidence="4">SGP5-SGP5p</strain>
        <tissue evidence="4">Aerial part</tissue>
    </source>
</reference>
<gene>
    <name evidence="4" type="ORF">Cgig2_009633</name>
</gene>
<evidence type="ECO:0000313" key="4">
    <source>
        <dbReference type="EMBL" id="KAJ8430742.1"/>
    </source>
</evidence>
<dbReference type="GO" id="GO:0009630">
    <property type="term" value="P:gravitropism"/>
    <property type="evidence" value="ECO:0007669"/>
    <property type="project" value="InterPro"/>
</dbReference>
<evidence type="ECO:0000256" key="2">
    <source>
        <dbReference type="ARBA" id="ARBA00024198"/>
    </source>
</evidence>
<proteinExistence type="inferred from homology"/>
<sequence length="233" mass="26207">MKFFSWVQNKLNGKQGSNKSICPTYTREAKEEFSDWPQAFLSIGTLGAKDLKDDTKVQNHNNLETQELTSEEVTQLQKEVNALVSNCDLDSLATLEATKGERSVDGEEETHVQHKQHFATIASCNNKAISKKSVPFLLKKMFMCGAGFGPVPSLRDPMLSAPQTRMEKNKIKKQSTIKKLDLPNEAAQFKLMLNTQKYTHDLESTTSQEDIPPESIPTHVQEEILGERTLSKH</sequence>
<dbReference type="Proteomes" id="UP001153076">
    <property type="component" value="Unassembled WGS sequence"/>
</dbReference>
<dbReference type="GO" id="GO:0040008">
    <property type="term" value="P:regulation of growth"/>
    <property type="evidence" value="ECO:0007669"/>
    <property type="project" value="InterPro"/>
</dbReference>
<dbReference type="OrthoDB" id="1729737at2759"/>
<evidence type="ECO:0000256" key="1">
    <source>
        <dbReference type="ARBA" id="ARBA00022604"/>
    </source>
</evidence>
<comment type="similarity">
    <text evidence="2">Belongs to the LAZY family.</text>
</comment>
<keyword evidence="1" id="KW-0341">Growth regulation</keyword>
<dbReference type="PANTHER" id="PTHR34045:SF3">
    <property type="entry name" value="PROTEIN LAZY 4"/>
    <property type="match status" value="1"/>
</dbReference>
<dbReference type="EMBL" id="JAKOGI010000761">
    <property type="protein sequence ID" value="KAJ8430742.1"/>
    <property type="molecule type" value="Genomic_DNA"/>
</dbReference>
<organism evidence="4 5">
    <name type="scientific">Carnegiea gigantea</name>
    <dbReference type="NCBI Taxonomy" id="171969"/>
    <lineage>
        <taxon>Eukaryota</taxon>
        <taxon>Viridiplantae</taxon>
        <taxon>Streptophyta</taxon>
        <taxon>Embryophyta</taxon>
        <taxon>Tracheophyta</taxon>
        <taxon>Spermatophyta</taxon>
        <taxon>Magnoliopsida</taxon>
        <taxon>eudicotyledons</taxon>
        <taxon>Gunneridae</taxon>
        <taxon>Pentapetalae</taxon>
        <taxon>Caryophyllales</taxon>
        <taxon>Cactineae</taxon>
        <taxon>Cactaceae</taxon>
        <taxon>Cactoideae</taxon>
        <taxon>Echinocereeae</taxon>
        <taxon>Carnegiea</taxon>
    </lineage>
</organism>
<name>A0A9Q1JTT7_9CARY</name>
<keyword evidence="5" id="KW-1185">Reference proteome</keyword>
<dbReference type="PANTHER" id="PTHR34045">
    <property type="entry name" value="OS03G0406300 PROTEIN"/>
    <property type="match status" value="1"/>
</dbReference>
<accession>A0A9Q1JTT7</accession>
<evidence type="ECO:0000256" key="3">
    <source>
        <dbReference type="SAM" id="MobiDB-lite"/>
    </source>
</evidence>